<dbReference type="EMBL" id="JAIQCV010000007">
    <property type="protein sequence ID" value="KAH1082989.1"/>
    <property type="molecule type" value="Genomic_DNA"/>
</dbReference>
<evidence type="ECO:0000313" key="2">
    <source>
        <dbReference type="Proteomes" id="UP000828251"/>
    </source>
</evidence>
<dbReference type="Proteomes" id="UP000828251">
    <property type="component" value="Unassembled WGS sequence"/>
</dbReference>
<accession>A0A9D4A3S1</accession>
<comment type="caution">
    <text evidence="1">The sequence shown here is derived from an EMBL/GenBank/DDBJ whole genome shotgun (WGS) entry which is preliminary data.</text>
</comment>
<reference evidence="1 2" key="1">
    <citation type="journal article" date="2021" name="Plant Biotechnol. J.">
        <title>Multi-omics assisted identification of the key and species-specific regulatory components of drought-tolerant mechanisms in Gossypium stocksii.</title>
        <authorList>
            <person name="Yu D."/>
            <person name="Ke L."/>
            <person name="Zhang D."/>
            <person name="Wu Y."/>
            <person name="Sun Y."/>
            <person name="Mei J."/>
            <person name="Sun J."/>
            <person name="Sun Y."/>
        </authorList>
    </citation>
    <scope>NUCLEOTIDE SEQUENCE [LARGE SCALE GENOMIC DNA]</scope>
    <source>
        <strain evidence="2">cv. E1</strain>
        <tissue evidence="1">Leaf</tissue>
    </source>
</reference>
<name>A0A9D4A3S1_9ROSI</name>
<feature type="non-terminal residue" evidence="1">
    <location>
        <position position="164"/>
    </location>
</feature>
<keyword evidence="2" id="KW-1185">Reference proteome</keyword>
<dbReference type="AlphaFoldDB" id="A0A9D4A3S1"/>
<protein>
    <submittedName>
        <fullName evidence="1">Uncharacterized protein</fullName>
    </submittedName>
</protein>
<sequence length="164" mass="18358">MGLTKYNNYTNLPSLRDYKQLHSNPITGWLSKTTLSEDLYEIRGRVLDSRPLPSLQETFVEVRRDESRKKLMMIENISSSVVEGSAFIHITHPRITSKEKEGHGATIVRNLVTSEKLVGNYMESLLIGGLTKYAKIGTTAQMFPTPLTTLTLARKSVCSLGSKL</sequence>
<gene>
    <name evidence="1" type="ORF">J1N35_022750</name>
</gene>
<evidence type="ECO:0000313" key="1">
    <source>
        <dbReference type="EMBL" id="KAH1082989.1"/>
    </source>
</evidence>
<organism evidence="1 2">
    <name type="scientific">Gossypium stocksii</name>
    <dbReference type="NCBI Taxonomy" id="47602"/>
    <lineage>
        <taxon>Eukaryota</taxon>
        <taxon>Viridiplantae</taxon>
        <taxon>Streptophyta</taxon>
        <taxon>Embryophyta</taxon>
        <taxon>Tracheophyta</taxon>
        <taxon>Spermatophyta</taxon>
        <taxon>Magnoliopsida</taxon>
        <taxon>eudicotyledons</taxon>
        <taxon>Gunneridae</taxon>
        <taxon>Pentapetalae</taxon>
        <taxon>rosids</taxon>
        <taxon>malvids</taxon>
        <taxon>Malvales</taxon>
        <taxon>Malvaceae</taxon>
        <taxon>Malvoideae</taxon>
        <taxon>Gossypium</taxon>
    </lineage>
</organism>
<dbReference type="OrthoDB" id="1425686at2759"/>
<proteinExistence type="predicted"/>